<organism evidence="11 12">
    <name type="scientific">Oedothorax gibbosus</name>
    <dbReference type="NCBI Taxonomy" id="931172"/>
    <lineage>
        <taxon>Eukaryota</taxon>
        <taxon>Metazoa</taxon>
        <taxon>Ecdysozoa</taxon>
        <taxon>Arthropoda</taxon>
        <taxon>Chelicerata</taxon>
        <taxon>Arachnida</taxon>
        <taxon>Araneae</taxon>
        <taxon>Araneomorphae</taxon>
        <taxon>Entelegynae</taxon>
        <taxon>Araneoidea</taxon>
        <taxon>Linyphiidae</taxon>
        <taxon>Erigoninae</taxon>
        <taxon>Oedothorax</taxon>
    </lineage>
</organism>
<keyword evidence="5" id="KW-0677">Repeat</keyword>
<comment type="caution">
    <text evidence="11">The sequence shown here is derived from an EMBL/GenBank/DDBJ whole genome shotgun (WGS) entry which is preliminary data.</text>
</comment>
<keyword evidence="4" id="KW-0963">Cytoplasm</keyword>
<keyword evidence="3" id="KW-0813">Transport</keyword>
<dbReference type="PANTHER" id="PTHR10527">
    <property type="entry name" value="IMPORTIN BETA"/>
    <property type="match status" value="1"/>
</dbReference>
<gene>
    <name evidence="11" type="ORF">JTE90_012265</name>
</gene>
<proteinExistence type="predicted"/>
<keyword evidence="7" id="KW-0539">Nucleus</keyword>
<evidence type="ECO:0000313" key="12">
    <source>
        <dbReference type="Proteomes" id="UP000827092"/>
    </source>
</evidence>
<comment type="subcellular location">
    <subcellularLocation>
        <location evidence="2">Cytoplasm</location>
    </subcellularLocation>
    <subcellularLocation>
        <location evidence="1">Nucleus</location>
    </subcellularLocation>
</comment>
<dbReference type="Pfam" id="PF02985">
    <property type="entry name" value="HEAT"/>
    <property type="match status" value="1"/>
</dbReference>
<feature type="repeat" description="HEAT" evidence="8">
    <location>
        <begin position="913"/>
        <end position="951"/>
    </location>
</feature>
<dbReference type="Pfam" id="PF25780">
    <property type="entry name" value="TPR_IPO5"/>
    <property type="match status" value="1"/>
</dbReference>
<dbReference type="SUPFAM" id="SSF48371">
    <property type="entry name" value="ARM repeat"/>
    <property type="match status" value="2"/>
</dbReference>
<name>A0AAV6VI21_9ARAC</name>
<dbReference type="GO" id="GO:0031267">
    <property type="term" value="F:small GTPase binding"/>
    <property type="evidence" value="ECO:0007669"/>
    <property type="project" value="InterPro"/>
</dbReference>
<evidence type="ECO:0000256" key="1">
    <source>
        <dbReference type="ARBA" id="ARBA00004123"/>
    </source>
</evidence>
<dbReference type="Proteomes" id="UP000827092">
    <property type="component" value="Unassembled WGS sequence"/>
</dbReference>
<dbReference type="EMBL" id="JAFNEN010000069">
    <property type="protein sequence ID" value="KAG8196440.1"/>
    <property type="molecule type" value="Genomic_DNA"/>
</dbReference>
<evidence type="ECO:0000256" key="5">
    <source>
        <dbReference type="ARBA" id="ARBA00022737"/>
    </source>
</evidence>
<protein>
    <recommendedName>
        <fullName evidence="10">Importin N-terminal domain-containing protein</fullName>
    </recommendedName>
</protein>
<evidence type="ECO:0000313" key="11">
    <source>
        <dbReference type="EMBL" id="KAG8196440.1"/>
    </source>
</evidence>
<evidence type="ECO:0000256" key="7">
    <source>
        <dbReference type="ARBA" id="ARBA00023242"/>
    </source>
</evidence>
<dbReference type="InterPro" id="IPR021133">
    <property type="entry name" value="HEAT_type_2"/>
</dbReference>
<feature type="repeat" description="HEAT" evidence="8">
    <location>
        <begin position="388"/>
        <end position="424"/>
    </location>
</feature>
<dbReference type="InterPro" id="IPR000357">
    <property type="entry name" value="HEAT"/>
</dbReference>
<accession>A0AAV6VI21</accession>
<evidence type="ECO:0000256" key="8">
    <source>
        <dbReference type="PROSITE-ProRule" id="PRU00103"/>
    </source>
</evidence>
<dbReference type="InterPro" id="IPR001494">
    <property type="entry name" value="Importin-beta_N"/>
</dbReference>
<dbReference type="GO" id="GO:0006606">
    <property type="term" value="P:protein import into nucleus"/>
    <property type="evidence" value="ECO:0007669"/>
    <property type="project" value="InterPro"/>
</dbReference>
<keyword evidence="12" id="KW-1185">Reference proteome</keyword>
<dbReference type="InterPro" id="IPR016024">
    <property type="entry name" value="ARM-type_fold"/>
</dbReference>
<feature type="compositionally biased region" description="Acidic residues" evidence="9">
    <location>
        <begin position="639"/>
        <end position="672"/>
    </location>
</feature>
<dbReference type="GO" id="GO:0005634">
    <property type="term" value="C:nucleus"/>
    <property type="evidence" value="ECO:0007669"/>
    <property type="project" value="UniProtKB-SubCell"/>
</dbReference>
<dbReference type="InterPro" id="IPR040122">
    <property type="entry name" value="Importin_beta"/>
</dbReference>
<evidence type="ECO:0000256" key="2">
    <source>
        <dbReference type="ARBA" id="ARBA00004496"/>
    </source>
</evidence>
<evidence type="ECO:0000256" key="9">
    <source>
        <dbReference type="SAM" id="MobiDB-lite"/>
    </source>
</evidence>
<dbReference type="AlphaFoldDB" id="A0AAV6VI21"/>
<dbReference type="PROSITE" id="PS50166">
    <property type="entry name" value="IMPORTIN_B_NT"/>
    <property type="match status" value="1"/>
</dbReference>
<reference evidence="11 12" key="1">
    <citation type="journal article" date="2022" name="Nat. Ecol. Evol.">
        <title>A masculinizing supergene underlies an exaggerated male reproductive morph in a spider.</title>
        <authorList>
            <person name="Hendrickx F."/>
            <person name="De Corte Z."/>
            <person name="Sonet G."/>
            <person name="Van Belleghem S.M."/>
            <person name="Kostlbacher S."/>
            <person name="Vangestel C."/>
        </authorList>
    </citation>
    <scope>NUCLEOTIDE SEQUENCE [LARGE SCALE GENOMIC DNA]</scope>
    <source>
        <strain evidence="11">W744_W776</strain>
    </source>
</reference>
<evidence type="ECO:0000256" key="3">
    <source>
        <dbReference type="ARBA" id="ARBA00022448"/>
    </source>
</evidence>
<dbReference type="GO" id="GO:0005737">
    <property type="term" value="C:cytoplasm"/>
    <property type="evidence" value="ECO:0007669"/>
    <property type="project" value="UniProtKB-SubCell"/>
</dbReference>
<evidence type="ECO:0000256" key="4">
    <source>
        <dbReference type="ARBA" id="ARBA00022490"/>
    </source>
</evidence>
<dbReference type="Pfam" id="PF13513">
    <property type="entry name" value="HEAT_EZ"/>
    <property type="match status" value="1"/>
</dbReference>
<feature type="region of interest" description="Disordered" evidence="9">
    <location>
        <begin position="639"/>
        <end position="673"/>
    </location>
</feature>
<dbReference type="Gene3D" id="1.25.10.10">
    <property type="entry name" value="Leucine-rich Repeat Variant"/>
    <property type="match status" value="1"/>
</dbReference>
<dbReference type="PROSITE" id="PS50077">
    <property type="entry name" value="HEAT_REPEAT"/>
    <property type="match status" value="2"/>
</dbReference>
<dbReference type="InterPro" id="IPR057672">
    <property type="entry name" value="TPR_IPO4/5"/>
</dbReference>
<feature type="domain" description="Importin N-terminal" evidence="10">
    <location>
        <begin position="24"/>
        <end position="92"/>
    </location>
</feature>
<sequence>MAASLESAILKLLQTSTNEGQAQGFKEIKELLKDPSVVISLCQCITQSTNPEVRRYAAVILRRRVLKAKYWKKITPDVQQGLKQTILEAYVKDTERVVRNAIAELIAAIAKHELSEGKWPELMVLLDQSIRSNNAVDREVALYSLSVIAKASGPKLKPHFRGLLSLFQKTLTDTSSVNIPFYTIKALTNMVYSIGTEEMNLFQNLIPNIIVIIKMLATSDQELACECLEVFDELIECEVAVLAPHLKSLIELGLEIAASDKFDNDLRIKAVNLISYLVRLKKKAIIKQRLAQPILEVLFPLMCQPCPGDADDLDEDELETSLPSTAGQALDIMALHLPPAKLLPLLMHHLQSAFENNNPYHRKAAFLALSVIAEGCSEYIRHKYLPIFIPVIIRGIKDADAIVRNAALFAIGQYAEFLQPEISKYGIELLPVLFEYLQQTCLLLQQGNKNPPSLTRTFYAVERFCENLEDIVPYLPTLMNCLSTFLTINTEKSVVVKELAVEAIGSVASSAKTNFVPYFNPIVEHLKTFICADHTDETSSLQTQSIDTLSIILRSVGPETAIPVAHDCIKCGLFLIEKNDDPDVRRSCYSLFSSVATVLKSDMNQYLNTIITPMLATLKSTEGISLCTDSENADFSLFEDNDDNSDENVDISADNYDDLEGNEEEDEDEEDVTGYSVETPYVDEKEGACLALKELAEHTGVHFLPFIEVTFDEVRKLTEHMSDDVRRSAISTMGQFCITLNDIFIETGNLECRVALDTKLVILLPKLYTMCREDTEHTVVLGCLETLQNIVDKIKLNAINAPHLESISNLIKDCFKKKLACQDDGGGNEDDDDDQEGEYDNMVMEYAGELIASLVKVVPWQQFSPYLAGLMPMLLAKCKKACTISEKSFSIGTLAEIVSVMQPGSVKPFIAHLQPVFLTGMRDENEEIRSNAVYGLGVLAENAGELVFDQYPLYLQSLSNMITTEEDQRAKDNICGAVARLIKTNINGASVPEVFPVFLQNLPLKLDLEEMESVFMCLNYLYSIRHEQFFQNLPTIVKICSESAGLKDLNEKAVVLLRTLINELSTGFQNEFETILKSLPPANVEAILKIRSAT</sequence>
<evidence type="ECO:0000259" key="10">
    <source>
        <dbReference type="PROSITE" id="PS50166"/>
    </source>
</evidence>
<keyword evidence="6" id="KW-0653">Protein transport</keyword>
<evidence type="ECO:0000256" key="6">
    <source>
        <dbReference type="ARBA" id="ARBA00022927"/>
    </source>
</evidence>
<dbReference type="Pfam" id="PF03810">
    <property type="entry name" value="IBN_N"/>
    <property type="match status" value="1"/>
</dbReference>
<dbReference type="InterPro" id="IPR011989">
    <property type="entry name" value="ARM-like"/>
</dbReference>